<evidence type="ECO:0000313" key="2">
    <source>
        <dbReference type="EMBL" id="RDB57399.1"/>
    </source>
</evidence>
<dbReference type="InterPro" id="IPR003362">
    <property type="entry name" value="Bact_transf"/>
</dbReference>
<protein>
    <recommendedName>
        <fullName evidence="1">Bacterial sugar transferase domain-containing protein</fullName>
    </recommendedName>
</protein>
<reference evidence="2 3" key="1">
    <citation type="journal article" date="2018" name="Elife">
        <title>Discovery and characterization of a prevalent human gut bacterial enzyme sufficient for the inactivation of a family of plant toxins.</title>
        <authorList>
            <person name="Koppel N."/>
            <person name="Bisanz J.E."/>
            <person name="Pandelia M.E."/>
            <person name="Turnbaugh P.J."/>
            <person name="Balskus E.P."/>
        </authorList>
    </citation>
    <scope>NUCLEOTIDE SEQUENCE [LARGE SCALE GENOMIC DNA]</scope>
    <source>
        <strain evidence="3">anaerobia AP69FAA</strain>
    </source>
</reference>
<proteinExistence type="predicted"/>
<comment type="caution">
    <text evidence="2">The sequence shown here is derived from an EMBL/GenBank/DDBJ whole genome shotgun (WGS) entry which is preliminary data.</text>
</comment>
<dbReference type="EMBL" id="PPTP01000001">
    <property type="protein sequence ID" value="RDB57399.1"/>
    <property type="molecule type" value="Genomic_DNA"/>
</dbReference>
<evidence type="ECO:0000313" key="3">
    <source>
        <dbReference type="Proteomes" id="UP000253792"/>
    </source>
</evidence>
<dbReference type="AlphaFoldDB" id="A0A369LFE5"/>
<organism evidence="2 3">
    <name type="scientific">Senegalimassilia anaerobia</name>
    <dbReference type="NCBI Taxonomy" id="1473216"/>
    <lineage>
        <taxon>Bacteria</taxon>
        <taxon>Bacillati</taxon>
        <taxon>Actinomycetota</taxon>
        <taxon>Coriobacteriia</taxon>
        <taxon>Coriobacteriales</taxon>
        <taxon>Coriobacteriaceae</taxon>
        <taxon>Senegalimassilia</taxon>
    </lineage>
</organism>
<feature type="domain" description="Bacterial sugar transferase" evidence="1">
    <location>
        <begin position="1"/>
        <end position="58"/>
    </location>
</feature>
<name>A0A369LFE5_9ACTN</name>
<dbReference type="OrthoDB" id="9808602at2"/>
<dbReference type="RefSeq" id="WP_114619924.1">
    <property type="nucleotide sequence ID" value="NZ_PPTP01000001.1"/>
</dbReference>
<accession>A0A369LFE5</accession>
<evidence type="ECO:0000259" key="1">
    <source>
        <dbReference type="Pfam" id="PF02397"/>
    </source>
</evidence>
<dbReference type="Pfam" id="PF02397">
    <property type="entry name" value="Bac_transf"/>
    <property type="match status" value="1"/>
</dbReference>
<keyword evidence="3" id="KW-1185">Reference proteome</keyword>
<gene>
    <name evidence="2" type="ORF">C1880_00795</name>
</gene>
<sequence>MALIGPRPERPAFYAEFEKRIHSWNYRTLVKPGLSGLAQVKGGYDLLPKEKVALDLWRVGYPQPAHRARHRSAALLDHIDGPALLLVRVARHSRTPNRTDSVQLFVRTSICLECNDAMSNYGSAFATCWTAQQCAVTTW</sequence>
<dbReference type="Proteomes" id="UP000253792">
    <property type="component" value="Unassembled WGS sequence"/>
</dbReference>